<dbReference type="Gene3D" id="2.40.30.170">
    <property type="match status" value="1"/>
</dbReference>
<dbReference type="PANTHER" id="PTHR30438">
    <property type="entry name" value="36 KDA ANTIGEN-RELATED"/>
    <property type="match status" value="1"/>
</dbReference>
<evidence type="ECO:0000313" key="3">
    <source>
        <dbReference type="Proteomes" id="UP000254958"/>
    </source>
</evidence>
<name>A0A370G517_GLULI</name>
<keyword evidence="1" id="KW-0472">Membrane</keyword>
<dbReference type="GO" id="GO:0005886">
    <property type="term" value="C:plasma membrane"/>
    <property type="evidence" value="ECO:0007669"/>
    <property type="project" value="TreeGrafter"/>
</dbReference>
<dbReference type="PANTHER" id="PTHR30438:SF2">
    <property type="entry name" value="MEMBRANE PROTEIN"/>
    <property type="match status" value="1"/>
</dbReference>
<keyword evidence="3" id="KW-1185">Reference proteome</keyword>
<evidence type="ECO:0000256" key="1">
    <source>
        <dbReference type="SAM" id="Phobius"/>
    </source>
</evidence>
<comment type="caution">
    <text evidence="2">The sequence shown here is derived from an EMBL/GenBank/DDBJ whole genome shotgun (WGS) entry which is preliminary data.</text>
</comment>
<proteinExistence type="predicted"/>
<keyword evidence="1" id="KW-0812">Transmembrane</keyword>
<dbReference type="Proteomes" id="UP000254958">
    <property type="component" value="Unassembled WGS sequence"/>
</dbReference>
<reference evidence="2 3" key="1">
    <citation type="submission" date="2018-07" db="EMBL/GenBank/DDBJ databases">
        <title>Genomic Encyclopedia of Type Strains, Phase IV (KMG-IV): sequencing the most valuable type-strain genomes for metagenomic binning, comparative biology and taxonomic classification.</title>
        <authorList>
            <person name="Goeker M."/>
        </authorList>
    </citation>
    <scope>NUCLEOTIDE SEQUENCE [LARGE SCALE GENOMIC DNA]</scope>
    <source>
        <strain evidence="2 3">DSM 5603</strain>
    </source>
</reference>
<dbReference type="Gene3D" id="2.40.50.100">
    <property type="match status" value="1"/>
</dbReference>
<dbReference type="EMBL" id="QQAW01000004">
    <property type="protein sequence ID" value="RDI38310.1"/>
    <property type="molecule type" value="Genomic_DNA"/>
</dbReference>
<dbReference type="AlphaFoldDB" id="A0A370G517"/>
<dbReference type="SUPFAM" id="SSF111369">
    <property type="entry name" value="HlyD-like secretion proteins"/>
    <property type="match status" value="1"/>
</dbReference>
<sequence length="336" mass="35973">MNGKRVEMSRKILVAGGLAGLVAVIAVAGWLWDRQLGRAVPGLYHSNGRLELTRIDVAVKYPGRIGALDAQEGDAVTQGQILAREDDSEARAQLAAAIARQGQAEAATGRARAELAARTQAARLAGDELAHARTMRRQMLVSDMEVTQRQTALDVAERVRDGAAEAVQEAGRAVDAAAAMVTQARTAVDDMVIHAPVGGRIEYRVVEAGSVLPAGGRLYSLLDPVDPYLTVFFPARVVRQVRVGDEARIVFDDLETGAVAARISYISPEAQFTPKYVETATEREQLVYRVRLRVERTAQKDLGGLLKAGMTGEGYVRTDASAPWPAGPGGARRAAP</sequence>
<evidence type="ECO:0000313" key="2">
    <source>
        <dbReference type="EMBL" id="RDI38310.1"/>
    </source>
</evidence>
<gene>
    <name evidence="2" type="ORF">C7453_104255</name>
</gene>
<protein>
    <submittedName>
        <fullName evidence="2">HlyD family secretion protein</fullName>
    </submittedName>
</protein>
<feature type="transmembrane region" description="Helical" evidence="1">
    <location>
        <begin position="12"/>
        <end position="32"/>
    </location>
</feature>
<organism evidence="2 3">
    <name type="scientific">Gluconacetobacter liquefaciens</name>
    <name type="common">Acetobacter liquefaciens</name>
    <dbReference type="NCBI Taxonomy" id="89584"/>
    <lineage>
        <taxon>Bacteria</taxon>
        <taxon>Pseudomonadati</taxon>
        <taxon>Pseudomonadota</taxon>
        <taxon>Alphaproteobacteria</taxon>
        <taxon>Acetobacterales</taxon>
        <taxon>Acetobacteraceae</taxon>
        <taxon>Gluconacetobacter</taxon>
    </lineage>
</organism>
<keyword evidence="1" id="KW-1133">Transmembrane helix</keyword>
<accession>A0A370G517</accession>